<evidence type="ECO:0000313" key="1">
    <source>
        <dbReference type="EMBL" id="MFB0844507.1"/>
    </source>
</evidence>
<dbReference type="EMBL" id="JBHDLN010000010">
    <property type="protein sequence ID" value="MFB0844507.1"/>
    <property type="molecule type" value="Genomic_DNA"/>
</dbReference>
<comment type="caution">
    <text evidence="1">The sequence shown here is derived from an EMBL/GenBank/DDBJ whole genome shotgun (WGS) entry which is preliminary data.</text>
</comment>
<dbReference type="Proteomes" id="UP001575622">
    <property type="component" value="Unassembled WGS sequence"/>
</dbReference>
<reference evidence="1 2" key="1">
    <citation type="submission" date="2024-09" db="EMBL/GenBank/DDBJ databases">
        <authorList>
            <person name="Makale K.P.P."/>
            <person name="Makhzoum A."/>
            <person name="Rantong G."/>
            <person name="Rahube T.O."/>
        </authorList>
    </citation>
    <scope>NUCLEOTIDE SEQUENCE [LARGE SCALE GENOMIC DNA]</scope>
    <source>
        <strain evidence="1 2">KM_D13</strain>
    </source>
</reference>
<gene>
    <name evidence="1" type="ORF">ACEU3E_20165</name>
</gene>
<sequence length="91" mass="10295">MDEAKISKIEEMLNVDLPITEVVKQGPDQVKNFPPISVLNVKGQLVARDGNSRLHVALETNAEKKIKVRIEKEIESFRDLAKRHTAKVGEY</sequence>
<dbReference type="RefSeq" id="WP_373954515.1">
    <property type="nucleotide sequence ID" value="NZ_JBHDLN010000010.1"/>
</dbReference>
<evidence type="ECO:0000313" key="2">
    <source>
        <dbReference type="Proteomes" id="UP001575622"/>
    </source>
</evidence>
<keyword evidence="2" id="KW-1185">Reference proteome</keyword>
<proteinExistence type="predicted"/>
<name>A0ABV4V341_9BACL</name>
<accession>A0ABV4V341</accession>
<protein>
    <submittedName>
        <fullName evidence="1">Uncharacterized protein</fullName>
    </submittedName>
</protein>
<organism evidence="1 2">
    <name type="scientific">Paenibacillus oleatilyticus</name>
    <dbReference type="NCBI Taxonomy" id="2594886"/>
    <lineage>
        <taxon>Bacteria</taxon>
        <taxon>Bacillati</taxon>
        <taxon>Bacillota</taxon>
        <taxon>Bacilli</taxon>
        <taxon>Bacillales</taxon>
        <taxon>Paenibacillaceae</taxon>
        <taxon>Paenibacillus</taxon>
    </lineage>
</organism>